<name>A0A2N0RYD3_9GLOM</name>
<dbReference type="VEuPathDB" id="FungiDB:RhiirA1_457364"/>
<feature type="compositionally biased region" description="Polar residues" evidence="1">
    <location>
        <begin position="882"/>
        <end position="894"/>
    </location>
</feature>
<evidence type="ECO:0008006" key="4">
    <source>
        <dbReference type="Google" id="ProtNLM"/>
    </source>
</evidence>
<dbReference type="VEuPathDB" id="FungiDB:RhiirFUN_022476"/>
<dbReference type="AlphaFoldDB" id="A0A2N0RYD3"/>
<organism evidence="2 3">
    <name type="scientific">Rhizophagus irregularis</name>
    <dbReference type="NCBI Taxonomy" id="588596"/>
    <lineage>
        <taxon>Eukaryota</taxon>
        <taxon>Fungi</taxon>
        <taxon>Fungi incertae sedis</taxon>
        <taxon>Mucoromycota</taxon>
        <taxon>Glomeromycotina</taxon>
        <taxon>Glomeromycetes</taxon>
        <taxon>Glomerales</taxon>
        <taxon>Glomeraceae</taxon>
        <taxon>Rhizophagus</taxon>
    </lineage>
</organism>
<sequence length="894" mass="103038">MDKYKILTNDRSIKQPNITLTINNRPYETPITSRNKGECILGLYINALDKQTQTIQKGKQIVMAYYNIMKNKKLTHHHIQYIINKIVIPMLEYIFQHTILNLKQCQSLMGPLKRLFKQRLNLLSNTADNIIYNHMFQSINNFFDIQMKSQLNILGALFNTPILREIAIQKIYNTMSEIWYPTIPSNINTYMDHIAKPTYLTKALGLIKRFRQATLGLINLYGFSINFTFDINILGGNTSIRDYMSDLSTADIQSLKAKNIIYMDQVVLSDGNYLLSWPDVKRNNLNNYSGPIPMWYKKLTDNYVLSNNLRLIHPLNDVVCDISRTHKSPSIIPAITTPKSQWSIHWNNVQKQVIFGKTLSQDTDRLTSISYLQHFIPQQTHHDNNLTPKKQLLGLIACKGCLLHSYYPHDTRPTCVIAIRTQKLLLFNIFKKSSFEHKLLLEYYNHQSFVVATKPFHTLRHIAYEHFLKIDKSPLNTSSQRPLDVTLTPNTSLPSNNIDNHIDHALICHPDLKIELKSCAKKLESENLLTFYTDGSIQHIGTTDPGSTFYTAKLTFIPTQPIVLIFLTRHLLVTLHKVSGHSNNPHNDEADLLAKAGAHITEPIIVNHKFFSKQSLGFISWNRLHVIDRNVRKWADNVIQPLLFNSMVNNKALSPIKQQIIDGDIDWTFTKEWLNSNDHDALCSIKLSKQQGNRIKKCNFIYPTIDIQQRNYPHLYPLGNIPCIECANARDDNAHVGLCKEHSNHIINILTQAAHDLQALIISNTNDAGFDLDDTIRSSPLFNTTFDGFLPQTHPGYLLIHHLVPSDLTLIFHNYIKDKKLRFSLFLKFFSTLMSSIDTLIWTCRASLIKQWESTLSITKNKKRFYRQRQKKRAPPPAPDDSVQNSSPRRTYNH</sequence>
<dbReference type="Proteomes" id="UP000232688">
    <property type="component" value="Unassembled WGS sequence"/>
</dbReference>
<reference evidence="2 3" key="2">
    <citation type="submission" date="2017-10" db="EMBL/GenBank/DDBJ databases">
        <title>Genome analyses suggest a sexual origin of heterokaryosis in a supposedly ancient asexual fungus.</title>
        <authorList>
            <person name="Corradi N."/>
            <person name="Sedzielewska K."/>
            <person name="Noel J."/>
            <person name="Charron P."/>
            <person name="Farinelli L."/>
            <person name="Marton T."/>
            <person name="Kruger M."/>
            <person name="Pelin A."/>
            <person name="Brachmann A."/>
            <person name="Corradi N."/>
        </authorList>
    </citation>
    <scope>NUCLEOTIDE SEQUENCE [LARGE SCALE GENOMIC DNA]</scope>
    <source>
        <strain evidence="2 3">A1</strain>
    </source>
</reference>
<feature type="region of interest" description="Disordered" evidence="1">
    <location>
        <begin position="866"/>
        <end position="894"/>
    </location>
</feature>
<dbReference type="GO" id="GO:0003676">
    <property type="term" value="F:nucleic acid binding"/>
    <property type="evidence" value="ECO:0007669"/>
    <property type="project" value="InterPro"/>
</dbReference>
<dbReference type="VEuPathDB" id="FungiDB:FUN_001344"/>
<dbReference type="EMBL" id="LLXH01000338">
    <property type="protein sequence ID" value="PKC68331.1"/>
    <property type="molecule type" value="Genomic_DNA"/>
</dbReference>
<gene>
    <name evidence="2" type="ORF">RhiirA1_457364</name>
</gene>
<comment type="caution">
    <text evidence="2">The sequence shown here is derived from an EMBL/GenBank/DDBJ whole genome shotgun (WGS) entry which is preliminary data.</text>
</comment>
<evidence type="ECO:0000313" key="3">
    <source>
        <dbReference type="Proteomes" id="UP000232688"/>
    </source>
</evidence>
<dbReference type="Gene3D" id="3.30.420.10">
    <property type="entry name" value="Ribonuclease H-like superfamily/Ribonuclease H"/>
    <property type="match status" value="1"/>
</dbReference>
<evidence type="ECO:0000256" key="1">
    <source>
        <dbReference type="SAM" id="MobiDB-lite"/>
    </source>
</evidence>
<evidence type="ECO:0000313" key="2">
    <source>
        <dbReference type="EMBL" id="PKC68331.1"/>
    </source>
</evidence>
<dbReference type="VEuPathDB" id="FungiDB:RhiirFUN_021204"/>
<dbReference type="InterPro" id="IPR012337">
    <property type="entry name" value="RNaseH-like_sf"/>
</dbReference>
<protein>
    <recommendedName>
        <fullName evidence="4">RNase H type-1 domain-containing protein</fullName>
    </recommendedName>
</protein>
<dbReference type="InterPro" id="IPR036397">
    <property type="entry name" value="RNaseH_sf"/>
</dbReference>
<dbReference type="SUPFAM" id="SSF53098">
    <property type="entry name" value="Ribonuclease H-like"/>
    <property type="match status" value="1"/>
</dbReference>
<reference evidence="2 3" key="1">
    <citation type="submission" date="2017-10" db="EMBL/GenBank/DDBJ databases">
        <title>Extensive intraspecific genome diversity in a model arbuscular mycorrhizal fungus.</title>
        <authorList>
            <person name="Chen E.C.H."/>
            <person name="Morin E."/>
            <person name="Baudet D."/>
            <person name="Noel J."/>
            <person name="Ndikumana S."/>
            <person name="Charron P."/>
            <person name="St-Onge C."/>
            <person name="Giorgi J."/>
            <person name="Grigoriev I.V."/>
            <person name="Roux C."/>
            <person name="Martin F.M."/>
            <person name="Corradi N."/>
        </authorList>
    </citation>
    <scope>NUCLEOTIDE SEQUENCE [LARGE SCALE GENOMIC DNA]</scope>
    <source>
        <strain evidence="2 3">A1</strain>
    </source>
</reference>
<proteinExistence type="predicted"/>
<accession>A0A2N0RYD3</accession>